<proteinExistence type="inferred from homology"/>
<accession>A0A2R8BER8</accession>
<comment type="catalytic activity">
    <reaction evidence="1">
        <text>2-hydroxychromene-2-carboxylate = (3E)-4-(2-hydroxyphenyl)-2-oxobut-3-enoate</text>
        <dbReference type="Rhea" id="RHEA:27401"/>
        <dbReference type="ChEBI" id="CHEBI:59350"/>
        <dbReference type="ChEBI" id="CHEBI:59353"/>
        <dbReference type="EC" id="5.99.1.4"/>
    </reaction>
</comment>
<dbReference type="GO" id="GO:0018845">
    <property type="term" value="F:2-hydroxychromene-2-carboxylate isomerase activity"/>
    <property type="evidence" value="ECO:0007669"/>
    <property type="project" value="UniProtKB-UniRule"/>
</dbReference>
<dbReference type="CDD" id="cd03022">
    <property type="entry name" value="DsbA_HCCA_Iso"/>
    <property type="match status" value="1"/>
</dbReference>
<evidence type="ECO:0000256" key="1">
    <source>
        <dbReference type="PIRNR" id="PIRNR006386"/>
    </source>
</evidence>
<name>A0A2R8BER8_9RHOB</name>
<dbReference type="InterPro" id="IPR001853">
    <property type="entry name" value="DSBA-like_thioredoxin_dom"/>
</dbReference>
<comment type="similarity">
    <text evidence="1">Belongs to the GST superfamily. NadH family.</text>
</comment>
<keyword evidence="5" id="KW-1185">Reference proteome</keyword>
<dbReference type="PANTHER" id="PTHR42943:SF2">
    <property type="entry name" value="GLUTATHIONE S-TRANSFERASE KAPPA 1"/>
    <property type="match status" value="1"/>
</dbReference>
<dbReference type="GO" id="GO:0006749">
    <property type="term" value="P:glutathione metabolic process"/>
    <property type="evidence" value="ECO:0007669"/>
    <property type="project" value="TreeGrafter"/>
</dbReference>
<evidence type="ECO:0000256" key="2">
    <source>
        <dbReference type="PIRSR" id="PIRSR006386-1"/>
    </source>
</evidence>
<keyword evidence="1 4" id="KW-0413">Isomerase</keyword>
<evidence type="ECO:0000313" key="5">
    <source>
        <dbReference type="Proteomes" id="UP000244880"/>
    </source>
</evidence>
<protein>
    <recommendedName>
        <fullName evidence="1">2-hydroxychromene-2-carboxylate isomerase</fullName>
        <ecNumber evidence="1">5.99.1.4</ecNumber>
    </recommendedName>
</protein>
<feature type="domain" description="DSBA-like thioredoxin" evidence="3">
    <location>
        <begin position="41"/>
        <end position="233"/>
    </location>
</feature>
<dbReference type="Proteomes" id="UP000244880">
    <property type="component" value="Unassembled WGS sequence"/>
</dbReference>
<dbReference type="GO" id="GO:0004364">
    <property type="term" value="F:glutathione transferase activity"/>
    <property type="evidence" value="ECO:0007669"/>
    <property type="project" value="TreeGrafter"/>
</dbReference>
<dbReference type="Gene3D" id="3.40.30.10">
    <property type="entry name" value="Glutaredoxin"/>
    <property type="match status" value="1"/>
</dbReference>
<dbReference type="Pfam" id="PF01323">
    <property type="entry name" value="DSBA"/>
    <property type="match status" value="1"/>
</dbReference>
<dbReference type="InterPro" id="IPR044087">
    <property type="entry name" value="NahD-like"/>
</dbReference>
<dbReference type="InterPro" id="IPR051924">
    <property type="entry name" value="GST_Kappa/NadH"/>
</dbReference>
<dbReference type="AlphaFoldDB" id="A0A2R8BER8"/>
<gene>
    <name evidence="4" type="primary">nsaD_3</name>
    <name evidence="4" type="ORF">ASD8599_02194</name>
</gene>
<dbReference type="InterPro" id="IPR036249">
    <property type="entry name" value="Thioredoxin-like_sf"/>
</dbReference>
<evidence type="ECO:0000313" key="4">
    <source>
        <dbReference type="EMBL" id="SPH21442.1"/>
    </source>
</evidence>
<dbReference type="SUPFAM" id="SSF52833">
    <property type="entry name" value="Thioredoxin-like"/>
    <property type="match status" value="1"/>
</dbReference>
<dbReference type="EMBL" id="OMOR01000001">
    <property type="protein sequence ID" value="SPH21442.1"/>
    <property type="molecule type" value="Genomic_DNA"/>
</dbReference>
<dbReference type="GO" id="GO:1901170">
    <property type="term" value="P:naphthalene catabolic process"/>
    <property type="evidence" value="ECO:0007669"/>
    <property type="project" value="InterPro"/>
</dbReference>
<organism evidence="4 5">
    <name type="scientific">Ascidiaceihabitans donghaensis</name>
    <dbReference type="NCBI Taxonomy" id="1510460"/>
    <lineage>
        <taxon>Bacteria</taxon>
        <taxon>Pseudomonadati</taxon>
        <taxon>Pseudomonadota</taxon>
        <taxon>Alphaproteobacteria</taxon>
        <taxon>Rhodobacterales</taxon>
        <taxon>Paracoccaceae</taxon>
        <taxon>Ascidiaceihabitans</taxon>
    </lineage>
</organism>
<feature type="active site" description="Nucleophile" evidence="2">
    <location>
        <position position="50"/>
    </location>
</feature>
<evidence type="ECO:0000259" key="3">
    <source>
        <dbReference type="Pfam" id="PF01323"/>
    </source>
</evidence>
<dbReference type="PIRSF" id="PIRSF006386">
    <property type="entry name" value="HCCAis_GSTk"/>
    <property type="match status" value="1"/>
</dbReference>
<dbReference type="GO" id="GO:0004602">
    <property type="term" value="F:glutathione peroxidase activity"/>
    <property type="evidence" value="ECO:0007669"/>
    <property type="project" value="TreeGrafter"/>
</dbReference>
<dbReference type="InterPro" id="IPR014440">
    <property type="entry name" value="HCCAis_GSTk"/>
</dbReference>
<dbReference type="PANTHER" id="PTHR42943">
    <property type="entry name" value="GLUTATHIONE S-TRANSFERASE KAPPA"/>
    <property type="match status" value="1"/>
</dbReference>
<reference evidence="4 5" key="1">
    <citation type="submission" date="2018-03" db="EMBL/GenBank/DDBJ databases">
        <authorList>
            <person name="Keele B.F."/>
        </authorList>
    </citation>
    <scope>NUCLEOTIDE SEQUENCE [LARGE SCALE GENOMIC DNA]</scope>
    <source>
        <strain evidence="4 5">CECT 8599</strain>
    </source>
</reference>
<sequence>MEDAEREICPKGTIDRSVTPSVAFGKGSRPRDFKKANTMQTIEFYYDFSSPNAYIAHKLLPGIAARTGAKLIYKPFLLGGVFKTTNNAPPLVAFREVAGKVDYMRVEMARFLERFEVPLKFNPYFPVNTVNLMRGAVYAQGKHWETAYIDRLFDAMWIEGRNLADSGVVDEVLNDVEVPQNNFNNATQDAGIKSQLAEVTQNAVNRGCFGSPTMFVGTEMFFGKDSLSDLEWRLGTQSP</sequence>
<dbReference type="EC" id="5.99.1.4" evidence="1"/>